<evidence type="ECO:0000313" key="9">
    <source>
        <dbReference type="Proteomes" id="UP000198546"/>
    </source>
</evidence>
<dbReference type="GO" id="GO:0005975">
    <property type="term" value="P:carbohydrate metabolic process"/>
    <property type="evidence" value="ECO:0007669"/>
    <property type="project" value="InterPro"/>
</dbReference>
<dbReference type="STRING" id="675864.SAMN04489747_3810"/>
<evidence type="ECO:0000259" key="7">
    <source>
        <dbReference type="Pfam" id="PF17390"/>
    </source>
</evidence>
<dbReference type="PANTHER" id="PTHR33307">
    <property type="entry name" value="ALPHA-RHAMNOSIDASE (EUROFUNG)"/>
    <property type="match status" value="1"/>
</dbReference>
<gene>
    <name evidence="8" type="ORF">SAMN04489747_3810</name>
</gene>
<dbReference type="InterPro" id="IPR012341">
    <property type="entry name" value="6hp_glycosidase-like_sf"/>
</dbReference>
<dbReference type="InterPro" id="IPR013737">
    <property type="entry name" value="Bac_rhamnosid_N"/>
</dbReference>
<evidence type="ECO:0000256" key="1">
    <source>
        <dbReference type="ARBA" id="ARBA00001445"/>
    </source>
</evidence>
<comment type="catalytic activity">
    <reaction evidence="1">
        <text>Hydrolysis of terminal non-reducing alpha-L-rhamnose residues in alpha-L-rhamnosides.</text>
        <dbReference type="EC" id="3.2.1.40"/>
    </reaction>
</comment>
<evidence type="ECO:0000256" key="3">
    <source>
        <dbReference type="ARBA" id="ARBA00022801"/>
    </source>
</evidence>
<reference evidence="8 9" key="1">
    <citation type="submission" date="2016-10" db="EMBL/GenBank/DDBJ databases">
        <authorList>
            <person name="de Groot N.N."/>
        </authorList>
    </citation>
    <scope>NUCLEOTIDE SEQUENCE [LARGE SCALE GENOMIC DNA]</scope>
    <source>
        <strain evidence="8 9">MON 2.2</strain>
    </source>
</reference>
<evidence type="ECO:0000259" key="4">
    <source>
        <dbReference type="Pfam" id="PF05592"/>
    </source>
</evidence>
<dbReference type="InterPro" id="IPR008902">
    <property type="entry name" value="Rhamnosid_concanavalin"/>
</dbReference>
<name>A0A1G7E458_9ACTN</name>
<proteinExistence type="predicted"/>
<protein>
    <recommendedName>
        <fullName evidence="2">alpha-L-rhamnosidase</fullName>
        <ecNumber evidence="2">3.2.1.40</ecNumber>
    </recommendedName>
</protein>
<evidence type="ECO:0000259" key="5">
    <source>
        <dbReference type="Pfam" id="PF08531"/>
    </source>
</evidence>
<organism evidence="8 9">
    <name type="scientific">Auraticoccus monumenti</name>
    <dbReference type="NCBI Taxonomy" id="675864"/>
    <lineage>
        <taxon>Bacteria</taxon>
        <taxon>Bacillati</taxon>
        <taxon>Actinomycetota</taxon>
        <taxon>Actinomycetes</taxon>
        <taxon>Propionibacteriales</taxon>
        <taxon>Propionibacteriaceae</taxon>
        <taxon>Auraticoccus</taxon>
    </lineage>
</organism>
<dbReference type="OrthoDB" id="9761045at2"/>
<dbReference type="Pfam" id="PF05592">
    <property type="entry name" value="Bac_rhamnosid"/>
    <property type="match status" value="1"/>
</dbReference>
<dbReference type="EMBL" id="LT629688">
    <property type="protein sequence ID" value="SDE58246.1"/>
    <property type="molecule type" value="Genomic_DNA"/>
</dbReference>
<dbReference type="Pfam" id="PF17389">
    <property type="entry name" value="Bac_rhamnosid6H"/>
    <property type="match status" value="1"/>
</dbReference>
<dbReference type="InterPro" id="IPR035396">
    <property type="entry name" value="Bac_rhamnosid6H"/>
</dbReference>
<keyword evidence="3" id="KW-0378">Hydrolase</keyword>
<feature type="domain" description="Alpha-L-rhamnosidase C-terminal" evidence="7">
    <location>
        <begin position="652"/>
        <end position="721"/>
    </location>
</feature>
<dbReference type="Gene3D" id="2.60.120.260">
    <property type="entry name" value="Galactose-binding domain-like"/>
    <property type="match status" value="2"/>
</dbReference>
<feature type="domain" description="Alpha-L-rhamnosidase six-hairpin glycosidase" evidence="6">
    <location>
        <begin position="318"/>
        <end position="650"/>
    </location>
</feature>
<feature type="domain" description="Alpha-L-rhamnosidase concanavalin-like" evidence="4">
    <location>
        <begin position="215"/>
        <end position="309"/>
    </location>
</feature>
<keyword evidence="9" id="KW-1185">Reference proteome</keyword>
<dbReference type="Proteomes" id="UP000198546">
    <property type="component" value="Chromosome i"/>
</dbReference>
<dbReference type="PANTHER" id="PTHR33307:SF6">
    <property type="entry name" value="ALPHA-RHAMNOSIDASE (EUROFUNG)-RELATED"/>
    <property type="match status" value="1"/>
</dbReference>
<feature type="domain" description="Bacterial alpha-L-rhamnosidase N-terminal" evidence="5">
    <location>
        <begin position="34"/>
        <end position="202"/>
    </location>
</feature>
<dbReference type="Gene3D" id="1.50.10.10">
    <property type="match status" value="1"/>
</dbReference>
<dbReference type="Gene3D" id="2.60.420.10">
    <property type="entry name" value="Maltose phosphorylase, domain 3"/>
    <property type="match status" value="1"/>
</dbReference>
<sequence>MTGPVDWSARWVTSGEDGPVAPLLRGELDVPAGVVRAVVHVAGLGLHRTTLNGEPVSDARLESGFTAYHRRIIHSSYPVALGAGPAVVGVELGRGFYAMTTPNVWGWHEPPWRGPRMARVQVELLDAVDQPVAVLGSDTTWRWAPGGTRSDSLYEGETFDARAEPRGWDRPGYDATGWAPVRLAEPPAGTLVAQQHEPVRVVASLPPVRWTRAGDRLVADFGTQLAGWVRVGLPGAAPGTRVRLRFGERADAAGVVAENEHVHADRLDTDEFVVGEHTRSWEPRFSYKGFRFVEVEGVTEPDQVELLARHAHSDVATASRFGCSDEVLTWIDRAMRLTVRNNLHHLPTDTPVYEKNGWTGDVHVALETMLHQYDLRRLLTKWLDDIADSQTADGQLPVIVPTPGWGLIEAPEWTTLYVHLLDRLDTWYDVPGLVPRHLPGVLRHLDRELGRLDDAGLATGVLGDYLAPGSTGTPEHDDPRVAASCYLVRALRTAAALVTRSGGEASRADGLRRSADQLAAAVNDAFLDRERGWYRSGPGYRQTANVLPLAFQITPPEHVAAVVDGLVTSLAERGNRHDAGALGLSELFGVLTRAGRADVALAVATGRTAPSWGAWRDAGETTLLEMWNPVSRSRNHFFMGAMTRWLYEDVAGVRMLGPQWSSFVVDPAARGDLEHAEFFLHGPRGELGASWRQDAEVFRLEVLVPPGTTARIHLPGRPPATVGPGRWHRSVDRTTADAALLVGAG</sequence>
<dbReference type="EC" id="3.2.1.40" evidence="2"/>
<evidence type="ECO:0000313" key="8">
    <source>
        <dbReference type="EMBL" id="SDE58246.1"/>
    </source>
</evidence>
<dbReference type="SUPFAM" id="SSF48208">
    <property type="entry name" value="Six-hairpin glycosidases"/>
    <property type="match status" value="1"/>
</dbReference>
<dbReference type="InterPro" id="IPR008928">
    <property type="entry name" value="6-hairpin_glycosidase_sf"/>
</dbReference>
<dbReference type="Pfam" id="PF08531">
    <property type="entry name" value="Bac_rhamnosid_N"/>
    <property type="match status" value="1"/>
</dbReference>
<evidence type="ECO:0000256" key="2">
    <source>
        <dbReference type="ARBA" id="ARBA00012652"/>
    </source>
</evidence>
<evidence type="ECO:0000259" key="6">
    <source>
        <dbReference type="Pfam" id="PF17389"/>
    </source>
</evidence>
<dbReference type="InterPro" id="IPR016007">
    <property type="entry name" value="Alpha_rhamnosid"/>
</dbReference>
<dbReference type="AlphaFoldDB" id="A0A1G7E458"/>
<accession>A0A1G7E458</accession>
<dbReference type="Pfam" id="PF17390">
    <property type="entry name" value="Bac_rhamnosid_C"/>
    <property type="match status" value="1"/>
</dbReference>
<dbReference type="GO" id="GO:0030596">
    <property type="term" value="F:alpha-L-rhamnosidase activity"/>
    <property type="evidence" value="ECO:0007669"/>
    <property type="project" value="UniProtKB-EC"/>
</dbReference>
<dbReference type="RefSeq" id="WP_090595686.1">
    <property type="nucleotide sequence ID" value="NZ_LT629688.1"/>
</dbReference>
<dbReference type="InterPro" id="IPR035398">
    <property type="entry name" value="Bac_rhamnosid_C"/>
</dbReference>